<gene>
    <name evidence="2" type="ORF">IM532_06405</name>
</gene>
<comment type="caution">
    <text evidence="2">The sequence shown here is derived from an EMBL/GenBank/DDBJ whole genome shotgun (WGS) entry which is preliminary data.</text>
</comment>
<name>A0A8J7K460_9FLAO</name>
<evidence type="ECO:0008006" key="4">
    <source>
        <dbReference type="Google" id="ProtNLM"/>
    </source>
</evidence>
<accession>A0A8J7K460</accession>
<dbReference type="Pfam" id="PF19577">
    <property type="entry name" value="DcaP"/>
    <property type="match status" value="1"/>
</dbReference>
<dbReference type="InterPro" id="IPR045748">
    <property type="entry name" value="DcaP"/>
</dbReference>
<dbReference type="EMBL" id="JADGIK010000003">
    <property type="protein sequence ID" value="MBF0597079.1"/>
    <property type="molecule type" value="Genomic_DNA"/>
</dbReference>
<protein>
    <recommendedName>
        <fullName evidence="4">Porin</fullName>
    </recommendedName>
</protein>
<evidence type="ECO:0000313" key="2">
    <source>
        <dbReference type="EMBL" id="MBF0597079.1"/>
    </source>
</evidence>
<keyword evidence="3" id="KW-1185">Reference proteome</keyword>
<reference evidence="2" key="1">
    <citation type="submission" date="2020-10" db="EMBL/GenBank/DDBJ databases">
        <authorList>
            <person name="Lu T."/>
            <person name="Wang Q."/>
            <person name="Han X."/>
        </authorList>
    </citation>
    <scope>NUCLEOTIDE SEQUENCE</scope>
    <source>
        <strain evidence="2">WQ 117</strain>
    </source>
</reference>
<dbReference type="Proteomes" id="UP000608754">
    <property type="component" value="Unassembled WGS sequence"/>
</dbReference>
<evidence type="ECO:0000313" key="3">
    <source>
        <dbReference type="Proteomes" id="UP000608754"/>
    </source>
</evidence>
<feature type="chain" id="PRO_5035169037" description="Porin" evidence="1">
    <location>
        <begin position="19"/>
        <end position="394"/>
    </location>
</feature>
<organism evidence="2 3">
    <name type="scientific">Faecalibacter rhinopitheci</name>
    <dbReference type="NCBI Taxonomy" id="2779678"/>
    <lineage>
        <taxon>Bacteria</taxon>
        <taxon>Pseudomonadati</taxon>
        <taxon>Bacteroidota</taxon>
        <taxon>Flavobacteriia</taxon>
        <taxon>Flavobacteriales</taxon>
        <taxon>Weeksellaceae</taxon>
        <taxon>Faecalibacter</taxon>
    </lineage>
</organism>
<dbReference type="AlphaFoldDB" id="A0A8J7K460"/>
<sequence>MKKIATLVLLMFTIISNAQDTIVEPEDTTQNPTILGDLTTKKGPWEIGLSGFIEADVIIDNKKNAFVDGFMPSYIQSNKTDYSSHASIRQSQVGLKFGNTDLDLSVYFEIDFIGADNKTAPRFRKGYITYKNWKIGQDWSTNADMNTWPNIFDFNGPNGSIGVRRMQIRYTKEVNAKHQYSFALEDPDIPSITVPDDSLGWKMKPVLPNVIATYRYGGETYIRGALTLNPISYDKRYTTKEDFHTETMLGYALNLSSVIKTGKKSKLILQTMYGKGANTITLAFGGEGYDAVPDLNDHNNLKMLPYQMGIVAYEHWWNDKWSSVAYYNYSKIGKEKYMTEGMTKSIQHAALNLVYNPTSYIRMGIEGNYGFTTRYQVENKLEAFRLQISTAICF</sequence>
<evidence type="ECO:0000256" key="1">
    <source>
        <dbReference type="SAM" id="SignalP"/>
    </source>
</evidence>
<dbReference type="SUPFAM" id="SSF56935">
    <property type="entry name" value="Porins"/>
    <property type="match status" value="1"/>
</dbReference>
<feature type="signal peptide" evidence="1">
    <location>
        <begin position="1"/>
        <end position="18"/>
    </location>
</feature>
<proteinExistence type="predicted"/>
<keyword evidence="1" id="KW-0732">Signal</keyword>
<dbReference type="RefSeq" id="WP_194182626.1">
    <property type="nucleotide sequence ID" value="NZ_JADGIK010000003.1"/>
</dbReference>